<sequence>MKAYVTCPISITNQRLPLLAQVKDLVKSKGIDTFTFNIAGTPRHVFEKDYEQLKQSDLLIVEVSEPSHGVGVLIGLSYSLGLKRILLLRKGRSLTKIAPGIPKTLVIEYEDIDDLKEKLDQVLTNIENLSQ</sequence>
<reference evidence="1 2" key="1">
    <citation type="journal article" date="2015" name="Nature">
        <title>rRNA introns, odd ribosomes, and small enigmatic genomes across a large radiation of phyla.</title>
        <authorList>
            <person name="Brown C.T."/>
            <person name="Hug L.A."/>
            <person name="Thomas B.C."/>
            <person name="Sharon I."/>
            <person name="Castelle C.J."/>
            <person name="Singh A."/>
            <person name="Wilkins M.J."/>
            <person name="Williams K.H."/>
            <person name="Banfield J.F."/>
        </authorList>
    </citation>
    <scope>NUCLEOTIDE SEQUENCE [LARGE SCALE GENOMIC DNA]</scope>
</reference>
<gene>
    <name evidence="1" type="ORF">UU65_C0003G0009</name>
</gene>
<accession>A0A0G0W7G4</accession>
<dbReference type="AlphaFoldDB" id="A0A0G0W7G4"/>
<evidence type="ECO:0000313" key="1">
    <source>
        <dbReference type="EMBL" id="KKS08954.1"/>
    </source>
</evidence>
<protein>
    <recommendedName>
        <fullName evidence="3">Nucleoside 2-deoxyribosyltransferase</fullName>
    </recommendedName>
</protein>
<comment type="caution">
    <text evidence="1">The sequence shown here is derived from an EMBL/GenBank/DDBJ whole genome shotgun (WGS) entry which is preliminary data.</text>
</comment>
<organism evidence="1 2">
    <name type="scientific">candidate division CPR2 bacterium GW2011_GWC1_41_48</name>
    <dbReference type="NCBI Taxonomy" id="1618344"/>
    <lineage>
        <taxon>Bacteria</taxon>
        <taxon>Bacteria division CPR2</taxon>
    </lineage>
</organism>
<evidence type="ECO:0000313" key="2">
    <source>
        <dbReference type="Proteomes" id="UP000033869"/>
    </source>
</evidence>
<dbReference type="Gene3D" id="3.40.50.450">
    <property type="match status" value="1"/>
</dbReference>
<dbReference type="SUPFAM" id="SSF52309">
    <property type="entry name" value="N-(deoxy)ribosyltransferase-like"/>
    <property type="match status" value="1"/>
</dbReference>
<name>A0A0G0W7G4_UNCC2</name>
<dbReference type="EMBL" id="LCBL01000003">
    <property type="protein sequence ID" value="KKS08954.1"/>
    <property type="molecule type" value="Genomic_DNA"/>
</dbReference>
<evidence type="ECO:0008006" key="3">
    <source>
        <dbReference type="Google" id="ProtNLM"/>
    </source>
</evidence>
<proteinExistence type="predicted"/>
<dbReference type="Proteomes" id="UP000033869">
    <property type="component" value="Unassembled WGS sequence"/>
</dbReference>